<dbReference type="InterPro" id="IPR050508">
    <property type="entry name" value="Methyltransf_Superfamily"/>
</dbReference>
<protein>
    <submittedName>
        <fullName evidence="2">dTDP-3-amino-3,4, 6-trideoxy-alpha-D-glucopyranose</fullName>
        <ecNumber evidence="2">2.1.1.234</ecNumber>
    </submittedName>
</protein>
<keyword evidence="2" id="KW-0808">Transferase</keyword>
<keyword evidence="2" id="KW-0489">Methyltransferase</keyword>
<dbReference type="InterPro" id="IPR029063">
    <property type="entry name" value="SAM-dependent_MTases_sf"/>
</dbReference>
<reference evidence="2 3" key="1">
    <citation type="submission" date="2018-03" db="EMBL/GenBank/DDBJ databases">
        <authorList>
            <person name="Keele B.F."/>
        </authorList>
    </citation>
    <scope>NUCLEOTIDE SEQUENCE [LARGE SCALE GENOMIC DNA]</scope>
    <source>
        <strain evidence="2 3">CECT 8599</strain>
    </source>
</reference>
<evidence type="ECO:0000313" key="2">
    <source>
        <dbReference type="EMBL" id="SPH20461.1"/>
    </source>
</evidence>
<dbReference type="Gene3D" id="3.40.50.150">
    <property type="entry name" value="Vaccinia Virus protein VP39"/>
    <property type="match status" value="1"/>
</dbReference>
<dbReference type="AlphaFoldDB" id="A0A2R8BBL0"/>
<dbReference type="RefSeq" id="WP_108827672.1">
    <property type="nucleotide sequence ID" value="NZ_OMOR01000001.1"/>
</dbReference>
<feature type="domain" description="Methyltransferase" evidence="1">
    <location>
        <begin position="49"/>
        <end position="139"/>
    </location>
</feature>
<dbReference type="EMBL" id="OMOR01000001">
    <property type="protein sequence ID" value="SPH20461.1"/>
    <property type="molecule type" value="Genomic_DNA"/>
</dbReference>
<organism evidence="2 3">
    <name type="scientific">Ascidiaceihabitans donghaensis</name>
    <dbReference type="NCBI Taxonomy" id="1510460"/>
    <lineage>
        <taxon>Bacteria</taxon>
        <taxon>Pseudomonadati</taxon>
        <taxon>Pseudomonadota</taxon>
        <taxon>Alphaproteobacteria</taxon>
        <taxon>Rhodobacterales</taxon>
        <taxon>Paracoccaceae</taxon>
        <taxon>Ascidiaceihabitans</taxon>
    </lineage>
</organism>
<keyword evidence="3" id="KW-1185">Reference proteome</keyword>
<dbReference type="PANTHER" id="PTHR42912">
    <property type="entry name" value="METHYLTRANSFERASE"/>
    <property type="match status" value="1"/>
</dbReference>
<dbReference type="OrthoDB" id="9765084at2"/>
<dbReference type="CDD" id="cd02440">
    <property type="entry name" value="AdoMet_MTases"/>
    <property type="match status" value="1"/>
</dbReference>
<evidence type="ECO:0000259" key="1">
    <source>
        <dbReference type="Pfam" id="PF13649"/>
    </source>
</evidence>
<dbReference type="SUPFAM" id="SSF53335">
    <property type="entry name" value="S-adenosyl-L-methionine-dependent methyltransferases"/>
    <property type="match status" value="1"/>
</dbReference>
<evidence type="ECO:0000313" key="3">
    <source>
        <dbReference type="Proteomes" id="UP000244880"/>
    </source>
</evidence>
<dbReference type="GO" id="GO:0032259">
    <property type="term" value="P:methylation"/>
    <property type="evidence" value="ECO:0007669"/>
    <property type="project" value="UniProtKB-KW"/>
</dbReference>
<accession>A0A2R8BBL0</accession>
<dbReference type="EC" id="2.1.1.234" evidence="2"/>
<sequence>MAGLDADPNDTHGVYERQAALYDAQRSKALFEARWLARFTAALPAGGQVLDLGSGTGEPIARWFMAEGFDVTGVDFSNAMLDIAKKRWPDGDWRIGDLRSFELVERFDGIVAWDSFFHLTADDQIACIARMARHLKPGGTLMLTVGPDVGEASGTVGGETVYHASLSPAGYATCLEDNGLRLTGFLAEDPETNRHTVLMARKT</sequence>
<proteinExistence type="predicted"/>
<dbReference type="InterPro" id="IPR041698">
    <property type="entry name" value="Methyltransf_25"/>
</dbReference>
<dbReference type="GO" id="GO:0008168">
    <property type="term" value="F:methyltransferase activity"/>
    <property type="evidence" value="ECO:0007669"/>
    <property type="project" value="UniProtKB-KW"/>
</dbReference>
<name>A0A2R8BBL0_9RHOB</name>
<dbReference type="Proteomes" id="UP000244880">
    <property type="component" value="Unassembled WGS sequence"/>
</dbReference>
<gene>
    <name evidence="2" type="primary">desVI</name>
    <name evidence="2" type="ORF">ASD8599_01197</name>
</gene>
<dbReference type="PANTHER" id="PTHR42912:SF80">
    <property type="entry name" value="METHYLTRANSFERASE DOMAIN-CONTAINING PROTEIN"/>
    <property type="match status" value="1"/>
</dbReference>
<dbReference type="Pfam" id="PF13649">
    <property type="entry name" value="Methyltransf_25"/>
    <property type="match status" value="1"/>
</dbReference>